<name>Q8VK04_MYCTO</name>
<reference evidence="1 2" key="1">
    <citation type="journal article" date="2002" name="J. Bacteriol.">
        <title>Whole-genome comparison of Mycobacterium tuberculosis clinical and laboratory strains.</title>
        <authorList>
            <person name="Fleischmann R.D."/>
            <person name="Alland D."/>
            <person name="Eisen J.A."/>
            <person name="Carpenter L."/>
            <person name="White O."/>
            <person name="Peterson J."/>
            <person name="DeBoy R."/>
            <person name="Dodson R."/>
            <person name="Gwinn M."/>
            <person name="Haft D."/>
            <person name="Hickey E."/>
            <person name="Kolonay J.F."/>
            <person name="Nelson W.C."/>
            <person name="Umayam L.A."/>
            <person name="Ermolaeva M."/>
            <person name="Salzberg S.L."/>
            <person name="Delcher A."/>
            <person name="Utterback T."/>
            <person name="Weidman J."/>
            <person name="Khouri H."/>
            <person name="Gill J."/>
            <person name="Mikula A."/>
            <person name="Bishai W."/>
            <person name="Jacobs Jr W.R.Jr."/>
            <person name="Venter J.C."/>
            <person name="Fraser C.M."/>
        </authorList>
    </citation>
    <scope>NUCLEOTIDE SEQUENCE [LARGE SCALE GENOMIC DNA]</scope>
    <source>
        <strain evidence="2">CDC 1551 / Oshkosh</strain>
    </source>
</reference>
<organism evidence="1 2">
    <name type="scientific">Mycobacterium tuberculosis (strain CDC 1551 / Oshkosh)</name>
    <dbReference type="NCBI Taxonomy" id="83331"/>
    <lineage>
        <taxon>Bacteria</taxon>
        <taxon>Bacillati</taxon>
        <taxon>Actinomycetota</taxon>
        <taxon>Actinomycetes</taxon>
        <taxon>Mycobacteriales</taxon>
        <taxon>Mycobacteriaceae</taxon>
        <taxon>Mycobacterium</taxon>
        <taxon>Mycobacterium tuberculosis complex</taxon>
    </lineage>
</organism>
<sequence>MSPGGFRLTGHVVWCRSSDERGADFRQLPASLYSCDALYRADNRTCRGREEVRDA</sequence>
<dbReference type="EMBL" id="AE000516">
    <property type="protein sequence ID" value="AAK45852.1"/>
    <property type="molecule type" value="Genomic_DNA"/>
</dbReference>
<evidence type="ECO:0000313" key="2">
    <source>
        <dbReference type="Proteomes" id="UP000001020"/>
    </source>
</evidence>
<gene>
    <name evidence="1" type="ordered locus">MT1585.1</name>
</gene>
<keyword evidence="2" id="KW-1185">Reference proteome</keyword>
<dbReference type="AlphaFoldDB" id="Q8VK04"/>
<protein>
    <submittedName>
        <fullName evidence="1">Uncharacterized protein</fullName>
    </submittedName>
</protein>
<dbReference type="HOGENOM" id="CLU_3027509_0_0_11"/>
<proteinExistence type="predicted"/>
<dbReference type="KEGG" id="mtc:MT1585.1"/>
<dbReference type="Proteomes" id="UP000001020">
    <property type="component" value="Chromosome"/>
</dbReference>
<accession>Q8VK04</accession>
<evidence type="ECO:0000313" key="1">
    <source>
        <dbReference type="EMBL" id="AAK45852.1"/>
    </source>
</evidence>